<dbReference type="Pfam" id="PF14714">
    <property type="entry name" value="KH_dom-like"/>
    <property type="match status" value="1"/>
</dbReference>
<feature type="binding site" evidence="8">
    <location>
        <begin position="9"/>
        <end position="16"/>
    </location>
    <ligand>
        <name>GTP</name>
        <dbReference type="ChEBI" id="CHEBI:37565"/>
        <label>1</label>
    </ligand>
</feature>
<dbReference type="EMBL" id="QGTJ01000012">
    <property type="protein sequence ID" value="PWV59057.1"/>
    <property type="molecule type" value="Genomic_DNA"/>
</dbReference>
<dbReference type="NCBIfam" id="TIGR00231">
    <property type="entry name" value="small_GTP"/>
    <property type="match status" value="2"/>
</dbReference>
<dbReference type="RefSeq" id="WP_110019855.1">
    <property type="nucleotide sequence ID" value="NZ_QGTJ01000012.1"/>
</dbReference>
<dbReference type="InterPro" id="IPR032859">
    <property type="entry name" value="KH_dom-like"/>
</dbReference>
<dbReference type="HAMAP" id="MF_00195">
    <property type="entry name" value="GTPase_Der"/>
    <property type="match status" value="1"/>
</dbReference>
<dbReference type="PROSITE" id="PS51712">
    <property type="entry name" value="G_ENGA"/>
    <property type="match status" value="2"/>
</dbReference>
<evidence type="ECO:0000256" key="10">
    <source>
        <dbReference type="RuleBase" id="RU004481"/>
    </source>
</evidence>
<keyword evidence="14" id="KW-1185">Reference proteome</keyword>
<dbReference type="InterPro" id="IPR031166">
    <property type="entry name" value="G_ENGA"/>
</dbReference>
<feature type="binding site" evidence="8">
    <location>
        <begin position="304"/>
        <end position="307"/>
    </location>
    <ligand>
        <name>GTP</name>
        <dbReference type="ChEBI" id="CHEBI:37565"/>
        <label>2</label>
    </ligand>
</feature>
<dbReference type="PIRSF" id="PIRSF006485">
    <property type="entry name" value="GTP-binding_EngA"/>
    <property type="match status" value="1"/>
</dbReference>
<evidence type="ECO:0000256" key="4">
    <source>
        <dbReference type="ARBA" id="ARBA00022737"/>
    </source>
</evidence>
<evidence type="ECO:0000256" key="5">
    <source>
        <dbReference type="ARBA" id="ARBA00022741"/>
    </source>
</evidence>
<dbReference type="PANTHER" id="PTHR43834">
    <property type="entry name" value="GTPASE DER"/>
    <property type="match status" value="1"/>
</dbReference>
<dbReference type="Gene3D" id="3.40.50.300">
    <property type="entry name" value="P-loop containing nucleotide triphosphate hydrolases"/>
    <property type="match status" value="2"/>
</dbReference>
<reference evidence="13 14" key="1">
    <citation type="submission" date="2018-05" db="EMBL/GenBank/DDBJ databases">
        <title>Genomic Encyclopedia of Type Strains, Phase IV (KMG-IV): sequencing the most valuable type-strain genomes for metagenomic binning, comparative biology and taxonomic classification.</title>
        <authorList>
            <person name="Goeker M."/>
        </authorList>
    </citation>
    <scope>NUCLEOTIDE SEQUENCE [LARGE SCALE GENOMIC DNA]</scope>
    <source>
        <strain evidence="13 14">DSM 23606</strain>
    </source>
</reference>
<dbReference type="SUPFAM" id="SSF52540">
    <property type="entry name" value="P-loop containing nucleoside triphosphate hydrolases"/>
    <property type="match status" value="2"/>
</dbReference>
<evidence type="ECO:0000256" key="3">
    <source>
        <dbReference type="ARBA" id="ARBA00022517"/>
    </source>
</evidence>
<sequence>MLPVIALVGRPNVGKSTLFNCLTRSKSALVADYPGLTRDRQYGLGKVGPAPYLVVDTGGLTGEGEGIDALIAQQAEKAVEEADAVLLLVDGRAGLSSADEEIAARLRRSGKPLFLVVNKTEHLELSRVLADFHQLGIGEPWGISATHSRGVHTLMDRVFDAVAETLPEGETRELQRTALGVDDGSIRLAIIGRPNVGKSTLINRIVGEERVLAFDMPGTTRDSVAVPFERDGTRYTLIDTAGVRRRSRVDAAIEKFSVIKTLQAIEEAHVIVMVLDARQGIADQDATLLGYALDSGRALVIAVNKWDRLDIDTRDQVRSDMARRLSFIDFATTHFISALHGSGVMDLFASVNQAYQAATRKLSTPELTRLVEDAVAQHAPPLVHGRSIKLRYAHQGGSNPPLIVIHGSRVEHIPDAYRRYLVNLFRKVLKLQGTPIRVEFRGGENPYDDGEHRLKKQHHRPRRDEREHKVAARKEAREARKLEVPGRRNPTRPGPKPAGPAPSGGRKPSPRTPPSRGRS</sequence>
<dbReference type="InterPro" id="IPR015946">
    <property type="entry name" value="KH_dom-like_a/b"/>
</dbReference>
<feature type="domain" description="EngA-type G" evidence="12">
    <location>
        <begin position="3"/>
        <end position="166"/>
    </location>
</feature>
<keyword evidence="4 10" id="KW-0677">Repeat</keyword>
<evidence type="ECO:0000313" key="13">
    <source>
        <dbReference type="EMBL" id="PWV59057.1"/>
    </source>
</evidence>
<evidence type="ECO:0000256" key="6">
    <source>
        <dbReference type="ARBA" id="ARBA00023134"/>
    </source>
</evidence>
<dbReference type="AlphaFoldDB" id="A0A317MR30"/>
<dbReference type="CDD" id="cd01894">
    <property type="entry name" value="EngA1"/>
    <property type="match status" value="1"/>
</dbReference>
<proteinExistence type="inferred from homology"/>
<evidence type="ECO:0000256" key="1">
    <source>
        <dbReference type="ARBA" id="ARBA00008279"/>
    </source>
</evidence>
<feature type="binding site" evidence="8">
    <location>
        <begin position="56"/>
        <end position="60"/>
    </location>
    <ligand>
        <name>GTP</name>
        <dbReference type="ChEBI" id="CHEBI:37565"/>
        <label>1</label>
    </ligand>
</feature>
<dbReference type="NCBIfam" id="TIGR03594">
    <property type="entry name" value="GTPase_EngA"/>
    <property type="match status" value="1"/>
</dbReference>
<dbReference type="FunFam" id="3.40.50.300:FF:000040">
    <property type="entry name" value="GTPase Der"/>
    <property type="match status" value="1"/>
</dbReference>
<feature type="compositionally biased region" description="Basic and acidic residues" evidence="11">
    <location>
        <begin position="462"/>
        <end position="486"/>
    </location>
</feature>
<dbReference type="GO" id="GO:0043022">
    <property type="term" value="F:ribosome binding"/>
    <property type="evidence" value="ECO:0007669"/>
    <property type="project" value="TreeGrafter"/>
</dbReference>
<evidence type="ECO:0000259" key="12">
    <source>
        <dbReference type="PROSITE" id="PS51712"/>
    </source>
</evidence>
<dbReference type="OrthoDB" id="9805918at2"/>
<dbReference type="PRINTS" id="PR00326">
    <property type="entry name" value="GTP1OBG"/>
</dbReference>
<comment type="subunit">
    <text evidence="8">Associates with the 50S ribosomal subunit.</text>
</comment>
<feature type="binding site" evidence="8">
    <location>
        <begin position="118"/>
        <end position="121"/>
    </location>
    <ligand>
        <name>GTP</name>
        <dbReference type="ChEBI" id="CHEBI:37565"/>
        <label>1</label>
    </ligand>
</feature>
<dbReference type="InterPro" id="IPR027417">
    <property type="entry name" value="P-loop_NTPase"/>
</dbReference>
<keyword evidence="5 8" id="KW-0547">Nucleotide-binding</keyword>
<dbReference type="GO" id="GO:0042254">
    <property type="term" value="P:ribosome biogenesis"/>
    <property type="evidence" value="ECO:0007669"/>
    <property type="project" value="UniProtKB-KW"/>
</dbReference>
<evidence type="ECO:0000256" key="9">
    <source>
        <dbReference type="PROSITE-ProRule" id="PRU01049"/>
    </source>
</evidence>
<dbReference type="Gene3D" id="3.30.300.20">
    <property type="match status" value="1"/>
</dbReference>
<dbReference type="Proteomes" id="UP000246569">
    <property type="component" value="Unassembled WGS sequence"/>
</dbReference>
<name>A0A317MR30_9GAMM</name>
<organism evidence="13 14">
    <name type="scientific">Plasticicumulans acidivorans</name>
    <dbReference type="NCBI Taxonomy" id="886464"/>
    <lineage>
        <taxon>Bacteria</taxon>
        <taxon>Pseudomonadati</taxon>
        <taxon>Pseudomonadota</taxon>
        <taxon>Gammaproteobacteria</taxon>
        <taxon>Candidatus Competibacteraceae</taxon>
        <taxon>Plasticicumulans</taxon>
    </lineage>
</organism>
<keyword evidence="3 8" id="KW-0690">Ribosome biogenesis</keyword>
<evidence type="ECO:0000313" key="14">
    <source>
        <dbReference type="Proteomes" id="UP000246569"/>
    </source>
</evidence>
<keyword evidence="6 8" id="KW-0342">GTP-binding</keyword>
<dbReference type="PANTHER" id="PTHR43834:SF6">
    <property type="entry name" value="GTPASE DER"/>
    <property type="match status" value="1"/>
</dbReference>
<comment type="function">
    <text evidence="8 10">GTPase that plays an essential role in the late steps of ribosome biogenesis.</text>
</comment>
<evidence type="ECO:0000256" key="7">
    <source>
        <dbReference type="ARBA" id="ARBA00032345"/>
    </source>
</evidence>
<dbReference type="CDD" id="cd01895">
    <property type="entry name" value="EngA2"/>
    <property type="match status" value="1"/>
</dbReference>
<feature type="binding site" evidence="8">
    <location>
        <begin position="239"/>
        <end position="243"/>
    </location>
    <ligand>
        <name>GTP</name>
        <dbReference type="ChEBI" id="CHEBI:37565"/>
        <label>2</label>
    </ligand>
</feature>
<dbReference type="InterPro" id="IPR016484">
    <property type="entry name" value="GTPase_Der"/>
</dbReference>
<comment type="caution">
    <text evidence="13">The sequence shown here is derived from an EMBL/GenBank/DDBJ whole genome shotgun (WGS) entry which is preliminary data.</text>
</comment>
<dbReference type="Pfam" id="PF01926">
    <property type="entry name" value="MMR_HSR1"/>
    <property type="match status" value="2"/>
</dbReference>
<dbReference type="InterPro" id="IPR006073">
    <property type="entry name" value="GTP-bd"/>
</dbReference>
<dbReference type="FunFam" id="3.30.300.20:FF:000004">
    <property type="entry name" value="GTPase Der"/>
    <property type="match status" value="1"/>
</dbReference>
<comment type="similarity">
    <text evidence="1 8 9 10">Belongs to the TRAFAC class TrmE-Era-EngA-EngB-Septin-like GTPase superfamily. EngA (Der) GTPase family.</text>
</comment>
<accession>A0A317MR30</accession>
<feature type="region of interest" description="Disordered" evidence="11">
    <location>
        <begin position="441"/>
        <end position="519"/>
    </location>
</feature>
<protein>
    <recommendedName>
        <fullName evidence="2 8">GTPase Der</fullName>
    </recommendedName>
    <alternativeName>
        <fullName evidence="7 8">GTP-binding protein EngA</fullName>
    </alternativeName>
</protein>
<gene>
    <name evidence="8" type="primary">der</name>
    <name evidence="13" type="ORF">C7443_11255</name>
</gene>
<dbReference type="FunFam" id="3.40.50.300:FF:000057">
    <property type="entry name" value="GTPase Der"/>
    <property type="match status" value="1"/>
</dbReference>
<feature type="binding site" evidence="8">
    <location>
        <begin position="192"/>
        <end position="199"/>
    </location>
    <ligand>
        <name>GTP</name>
        <dbReference type="ChEBI" id="CHEBI:37565"/>
        <label>2</label>
    </ligand>
</feature>
<dbReference type="InterPro" id="IPR005225">
    <property type="entry name" value="Small_GTP-bd"/>
</dbReference>
<evidence type="ECO:0000256" key="8">
    <source>
        <dbReference type="HAMAP-Rule" id="MF_00195"/>
    </source>
</evidence>
<evidence type="ECO:0000256" key="11">
    <source>
        <dbReference type="SAM" id="MobiDB-lite"/>
    </source>
</evidence>
<evidence type="ECO:0000256" key="2">
    <source>
        <dbReference type="ARBA" id="ARBA00020953"/>
    </source>
</evidence>
<feature type="domain" description="EngA-type G" evidence="12">
    <location>
        <begin position="186"/>
        <end position="359"/>
    </location>
</feature>
<dbReference type="GO" id="GO:0005525">
    <property type="term" value="F:GTP binding"/>
    <property type="evidence" value="ECO:0007669"/>
    <property type="project" value="UniProtKB-UniRule"/>
</dbReference>